<dbReference type="SMART" id="SM00304">
    <property type="entry name" value="HAMP"/>
    <property type="match status" value="1"/>
</dbReference>
<dbReference type="Proteomes" id="UP000308489">
    <property type="component" value="Chromosome 1"/>
</dbReference>
<dbReference type="InterPro" id="IPR004089">
    <property type="entry name" value="MCPsignal_dom"/>
</dbReference>
<evidence type="ECO:0000259" key="11">
    <source>
        <dbReference type="PROSITE" id="PS50111"/>
    </source>
</evidence>
<feature type="domain" description="Methyl-accepting transducer" evidence="11">
    <location>
        <begin position="393"/>
        <end position="650"/>
    </location>
</feature>
<organism evidence="13 14">
    <name type="scientific">Hathewaya histolytica</name>
    <name type="common">Clostridium histolyticum</name>
    <dbReference type="NCBI Taxonomy" id="1498"/>
    <lineage>
        <taxon>Bacteria</taxon>
        <taxon>Bacillati</taxon>
        <taxon>Bacillota</taxon>
        <taxon>Clostridia</taxon>
        <taxon>Eubacteriales</taxon>
        <taxon>Clostridiaceae</taxon>
        <taxon>Hathewaya</taxon>
    </lineage>
</organism>
<evidence type="ECO:0000256" key="5">
    <source>
        <dbReference type="ARBA" id="ARBA00022989"/>
    </source>
</evidence>
<dbReference type="PANTHER" id="PTHR32089:SF114">
    <property type="entry name" value="METHYL-ACCEPTING CHEMOTAXIS PROTEIN MCPB"/>
    <property type="match status" value="1"/>
</dbReference>
<reference evidence="13 14" key="1">
    <citation type="submission" date="2019-05" db="EMBL/GenBank/DDBJ databases">
        <authorList>
            <consortium name="Pathogen Informatics"/>
        </authorList>
    </citation>
    <scope>NUCLEOTIDE SEQUENCE [LARGE SCALE GENOMIC DNA]</scope>
    <source>
        <strain evidence="13 14">NCTC503</strain>
    </source>
</reference>
<evidence type="ECO:0000259" key="12">
    <source>
        <dbReference type="PROSITE" id="PS50885"/>
    </source>
</evidence>
<evidence type="ECO:0000256" key="10">
    <source>
        <dbReference type="SAM" id="Phobius"/>
    </source>
</evidence>
<dbReference type="PROSITE" id="PS50111">
    <property type="entry name" value="CHEMOTAXIS_TRANSDUC_2"/>
    <property type="match status" value="1"/>
</dbReference>
<keyword evidence="6 10" id="KW-0472">Membrane</keyword>
<dbReference type="Pfam" id="PF00015">
    <property type="entry name" value="MCPsignal"/>
    <property type="match status" value="1"/>
</dbReference>
<evidence type="ECO:0000313" key="14">
    <source>
        <dbReference type="Proteomes" id="UP000308489"/>
    </source>
</evidence>
<evidence type="ECO:0000256" key="6">
    <source>
        <dbReference type="ARBA" id="ARBA00023136"/>
    </source>
</evidence>
<keyword evidence="4 10" id="KW-0812">Transmembrane</keyword>
<evidence type="ECO:0000256" key="2">
    <source>
        <dbReference type="ARBA" id="ARBA00022475"/>
    </source>
</evidence>
<sequence length="680" mass="75030">MKSRISTKRNSEKGSSSTLKRKILIAGILLVAIPLFIASVFSYKKSKIVLEENFNDSSFSIMEQLETVIKNFEKNRETDLKSFSKDRRLQDSLKDKKGNINDINQKLQNYVDNHEEVDYIYIAKSDNKMLCYPDAGELGQDYKPNEQDWYKNAVNKKRIVWSNPYKDKGTGIYVITLSMPIYGDNQELLGVVGMDLSLSGISKIVKEIKIGDKGFVFIVDNANTIIAHKDESLLSKTLNINEINNKIKNTAKGTVRYTLKDNIGSDEKLASFDKIESLGWTIVTNMYLDDLNSDLSGILYQNALIAIICLVIVILITTYFSKTLNNKVRKLLDSMEAGKNGDFTVKCDLNSKDEFGILAKNFNEMIGTLGNLLKSVKQASINLGQESELLAASAEETDATSDGINSAIIEVAKGANNQAENAEKGLLATTELGDKVNLISEKSKDIDDNAKEINNINVYTMETLKNLNTNTDTNEQIIDKVAIAISKLDNKVGDIGNILNTINAISEQTNLLALNASIEAARAGEAGRGFAVVAEEIRKLAEGSKRSTEDIKRIIVNIQTESNDTVNIVGELKEVSAVQGTSVKEVHEAFIKISQEVEGITEKIESVYDNIAELMQSKDELLNSMEDISAISQETASASQEITASIEQQSSAISQVANAADKLNGLSLKLRDEVEMFKLD</sequence>
<dbReference type="RefSeq" id="WP_138211139.1">
    <property type="nucleotide sequence ID" value="NZ_CBCRUQ010000007.1"/>
</dbReference>
<feature type="transmembrane region" description="Helical" evidence="10">
    <location>
        <begin position="298"/>
        <end position="320"/>
    </location>
</feature>
<feature type="transmembrane region" description="Helical" evidence="10">
    <location>
        <begin position="23"/>
        <end position="43"/>
    </location>
</feature>
<keyword evidence="2" id="KW-1003">Cell membrane</keyword>
<dbReference type="GO" id="GO:0006935">
    <property type="term" value="P:chemotaxis"/>
    <property type="evidence" value="ECO:0007669"/>
    <property type="project" value="UniProtKB-KW"/>
</dbReference>
<evidence type="ECO:0000256" key="9">
    <source>
        <dbReference type="PROSITE-ProRule" id="PRU00284"/>
    </source>
</evidence>
<accession>A0A4U9RWI2</accession>
<dbReference type="Pfam" id="PF00672">
    <property type="entry name" value="HAMP"/>
    <property type="match status" value="1"/>
</dbReference>
<dbReference type="PROSITE" id="PS50885">
    <property type="entry name" value="HAMP"/>
    <property type="match status" value="1"/>
</dbReference>
<comment type="similarity">
    <text evidence="8">Belongs to the methyl-accepting chemotaxis (MCP) protein family.</text>
</comment>
<dbReference type="GO" id="GO:0007165">
    <property type="term" value="P:signal transduction"/>
    <property type="evidence" value="ECO:0007669"/>
    <property type="project" value="UniProtKB-KW"/>
</dbReference>
<dbReference type="InterPro" id="IPR033479">
    <property type="entry name" value="dCache_1"/>
</dbReference>
<comment type="subcellular location">
    <subcellularLocation>
        <location evidence="1">Cell membrane</location>
        <topology evidence="1">Multi-pass membrane protein</topology>
    </subcellularLocation>
</comment>
<dbReference type="GO" id="GO:0005886">
    <property type="term" value="C:plasma membrane"/>
    <property type="evidence" value="ECO:0007669"/>
    <property type="project" value="UniProtKB-SubCell"/>
</dbReference>
<keyword evidence="3" id="KW-0145">Chemotaxis</keyword>
<dbReference type="OrthoDB" id="13222at2"/>
<dbReference type="SMART" id="SM00283">
    <property type="entry name" value="MA"/>
    <property type="match status" value="1"/>
</dbReference>
<dbReference type="Pfam" id="PF02743">
    <property type="entry name" value="dCache_1"/>
    <property type="match status" value="1"/>
</dbReference>
<evidence type="ECO:0000256" key="8">
    <source>
        <dbReference type="ARBA" id="ARBA00029447"/>
    </source>
</evidence>
<keyword evidence="5 10" id="KW-1133">Transmembrane helix</keyword>
<gene>
    <name evidence="13" type="primary">mcp1</name>
    <name evidence="13" type="ORF">NCTC503_02659</name>
</gene>
<dbReference type="KEGG" id="hhw:NCTC503_02659"/>
<evidence type="ECO:0000256" key="1">
    <source>
        <dbReference type="ARBA" id="ARBA00004651"/>
    </source>
</evidence>
<dbReference type="CDD" id="cd12912">
    <property type="entry name" value="PDC2_MCP_like"/>
    <property type="match status" value="1"/>
</dbReference>
<dbReference type="CDD" id="cd06225">
    <property type="entry name" value="HAMP"/>
    <property type="match status" value="1"/>
</dbReference>
<dbReference type="CDD" id="cd11386">
    <property type="entry name" value="MCP_signal"/>
    <property type="match status" value="1"/>
</dbReference>
<evidence type="ECO:0000256" key="3">
    <source>
        <dbReference type="ARBA" id="ARBA00022500"/>
    </source>
</evidence>
<protein>
    <submittedName>
        <fullName evidence="13">Methyl-accepting chemotaxis sensory transducer with Cache sensor Mcp</fullName>
    </submittedName>
</protein>
<dbReference type="AlphaFoldDB" id="A0A4U9RWI2"/>
<evidence type="ECO:0000256" key="7">
    <source>
        <dbReference type="ARBA" id="ARBA00023224"/>
    </source>
</evidence>
<dbReference type="CDD" id="cd18773">
    <property type="entry name" value="PDC1_HK_sensor"/>
    <property type="match status" value="1"/>
</dbReference>
<evidence type="ECO:0000256" key="4">
    <source>
        <dbReference type="ARBA" id="ARBA00022692"/>
    </source>
</evidence>
<evidence type="ECO:0000313" key="13">
    <source>
        <dbReference type="EMBL" id="VTQ96208.1"/>
    </source>
</evidence>
<dbReference type="Gene3D" id="3.30.450.20">
    <property type="entry name" value="PAS domain"/>
    <property type="match status" value="2"/>
</dbReference>
<feature type="domain" description="HAMP" evidence="12">
    <location>
        <begin position="322"/>
        <end position="374"/>
    </location>
</feature>
<keyword evidence="7 9" id="KW-0807">Transducer</keyword>
<proteinExistence type="inferred from homology"/>
<name>A0A4U9RWI2_HATHI</name>
<dbReference type="Gene3D" id="1.10.287.950">
    <property type="entry name" value="Methyl-accepting chemotaxis protein"/>
    <property type="match status" value="1"/>
</dbReference>
<dbReference type="InterPro" id="IPR029151">
    <property type="entry name" value="Sensor-like_sf"/>
</dbReference>
<dbReference type="EMBL" id="LR590481">
    <property type="protein sequence ID" value="VTQ96208.1"/>
    <property type="molecule type" value="Genomic_DNA"/>
</dbReference>
<keyword evidence="14" id="KW-1185">Reference proteome</keyword>
<dbReference type="SUPFAM" id="SSF103190">
    <property type="entry name" value="Sensory domain-like"/>
    <property type="match status" value="1"/>
</dbReference>
<dbReference type="InterPro" id="IPR003660">
    <property type="entry name" value="HAMP_dom"/>
</dbReference>
<dbReference type="PANTHER" id="PTHR32089">
    <property type="entry name" value="METHYL-ACCEPTING CHEMOTAXIS PROTEIN MCPB"/>
    <property type="match status" value="1"/>
</dbReference>
<dbReference type="SUPFAM" id="SSF58104">
    <property type="entry name" value="Methyl-accepting chemotaxis protein (MCP) signaling domain"/>
    <property type="match status" value="1"/>
</dbReference>